<comment type="caution">
    <text evidence="2">The sequence shown here is derived from an EMBL/GenBank/DDBJ whole genome shotgun (WGS) entry which is preliminary data.</text>
</comment>
<feature type="coiled-coil region" evidence="1">
    <location>
        <begin position="70"/>
        <end position="97"/>
    </location>
</feature>
<reference evidence="2 3" key="1">
    <citation type="journal article" date="2015" name="Nature">
        <title>rRNA introns, odd ribosomes, and small enigmatic genomes across a large radiation of phyla.</title>
        <authorList>
            <person name="Brown C.T."/>
            <person name="Hug L.A."/>
            <person name="Thomas B.C."/>
            <person name="Sharon I."/>
            <person name="Castelle C.J."/>
            <person name="Singh A."/>
            <person name="Wilkins M.J."/>
            <person name="Williams K.H."/>
            <person name="Banfield J.F."/>
        </authorList>
    </citation>
    <scope>NUCLEOTIDE SEQUENCE [LARGE SCALE GENOMIC DNA]</scope>
</reference>
<evidence type="ECO:0000313" key="2">
    <source>
        <dbReference type="EMBL" id="KKQ32209.1"/>
    </source>
</evidence>
<evidence type="ECO:0000256" key="1">
    <source>
        <dbReference type="SAM" id="Coils"/>
    </source>
</evidence>
<sequence length="101" mass="12321">MKNMEKEPKIEKSPEEKLRERGFYIKKEQLPEDEPMQCEKCMKEDDFKFHAEGWFAEGEFYCEKHKADILNVLQQINEDAKRRKLEEERIIEERRKKSGLQ</sequence>
<dbReference type="EMBL" id="LBTA01000025">
    <property type="protein sequence ID" value="KKQ32209.1"/>
    <property type="molecule type" value="Genomic_DNA"/>
</dbReference>
<protein>
    <submittedName>
        <fullName evidence="2">Uncharacterized protein</fullName>
    </submittedName>
</protein>
<proteinExistence type="predicted"/>
<keyword evidence="1" id="KW-0175">Coiled coil</keyword>
<dbReference type="AlphaFoldDB" id="A0A0G0J6M0"/>
<name>A0A0G0J6M0_9BACT</name>
<evidence type="ECO:0000313" key="3">
    <source>
        <dbReference type="Proteomes" id="UP000034701"/>
    </source>
</evidence>
<organism evidence="2 3">
    <name type="scientific">Candidatus Nomurabacteria bacterium GW2011_GWA1_37_20</name>
    <dbReference type="NCBI Taxonomy" id="1618729"/>
    <lineage>
        <taxon>Bacteria</taxon>
        <taxon>Candidatus Nomuraibacteriota</taxon>
    </lineage>
</organism>
<dbReference type="Proteomes" id="UP000034701">
    <property type="component" value="Unassembled WGS sequence"/>
</dbReference>
<gene>
    <name evidence="2" type="ORF">US45_C0025G0012</name>
</gene>
<accession>A0A0G0J6M0</accession>